<dbReference type="EMBL" id="KI926497">
    <property type="protein sequence ID" value="ETW34998.1"/>
    <property type="molecule type" value="Genomic_DNA"/>
</dbReference>
<gene>
    <name evidence="1" type="ORF">PFTANZ_04251</name>
</gene>
<organism evidence="1 2">
    <name type="scientific">Plasmodium falciparum Tanzania</name>
    <name type="common">2000708</name>
    <dbReference type="NCBI Taxonomy" id="1036725"/>
    <lineage>
        <taxon>Eukaryota</taxon>
        <taxon>Sar</taxon>
        <taxon>Alveolata</taxon>
        <taxon>Apicomplexa</taxon>
        <taxon>Aconoidasida</taxon>
        <taxon>Haemosporida</taxon>
        <taxon>Plasmodiidae</taxon>
        <taxon>Plasmodium</taxon>
        <taxon>Plasmodium (Laverania)</taxon>
    </lineage>
</organism>
<dbReference type="Proteomes" id="UP000030708">
    <property type="component" value="Unassembled WGS sequence"/>
</dbReference>
<sequence>MRKYRNSIFTILLSTSLGWNINKLYRQNNLDMYGLKNDHDIIVVRHINIYDKKENENNKNNILNENNKNNILNENNKNNILNESNKNNILNEKELLNFLDRFTTINKKYKGFCETSVFKNSSFSSNMKNEYSDGTFNTYLVIDKWKNHNDFEKSKKEFQNLFLYNNDIYNKKMQDFYYNFQLYRNNYETTSATNIFTKLFSMLF</sequence>
<evidence type="ECO:0000313" key="2">
    <source>
        <dbReference type="Proteomes" id="UP000030708"/>
    </source>
</evidence>
<protein>
    <submittedName>
        <fullName evidence="1">Uncharacterized protein</fullName>
    </submittedName>
</protein>
<proteinExistence type="predicted"/>
<reference evidence="1 2" key="1">
    <citation type="submission" date="2013-02" db="EMBL/GenBank/DDBJ databases">
        <title>The Genome Annotation of Plasmodium falciparum Tanzania (2000708).</title>
        <authorList>
            <consortium name="The Broad Institute Genome Sequencing Platform"/>
            <consortium name="The Broad Institute Genome Sequencing Center for Infectious Disease"/>
            <person name="Neafsey D."/>
            <person name="Hoffman S."/>
            <person name="Volkman S."/>
            <person name="Rosenthal P."/>
            <person name="Walker B."/>
            <person name="Young S.K."/>
            <person name="Zeng Q."/>
            <person name="Gargeya S."/>
            <person name="Fitzgerald M."/>
            <person name="Haas B."/>
            <person name="Abouelleil A."/>
            <person name="Allen A.W."/>
            <person name="Alvarado L."/>
            <person name="Arachchi H.M."/>
            <person name="Berlin A.M."/>
            <person name="Chapman S.B."/>
            <person name="Gainer-Dewar J."/>
            <person name="Goldberg J."/>
            <person name="Griggs A."/>
            <person name="Gujja S."/>
            <person name="Hansen M."/>
            <person name="Howarth C."/>
            <person name="Imamovic A."/>
            <person name="Ireland A."/>
            <person name="Larimer J."/>
            <person name="McCowan C."/>
            <person name="Murphy C."/>
            <person name="Pearson M."/>
            <person name="Poon T.W."/>
            <person name="Priest M."/>
            <person name="Roberts A."/>
            <person name="Saif S."/>
            <person name="Shea T."/>
            <person name="Sisk P."/>
            <person name="Sykes S."/>
            <person name="Wortman J."/>
            <person name="Nusbaum C."/>
            <person name="Birren B."/>
        </authorList>
    </citation>
    <scope>NUCLEOTIDE SEQUENCE [LARGE SCALE GENOMIC DNA]</scope>
    <source>
        <strain evidence="2">Tanzania (2000708)</strain>
    </source>
</reference>
<evidence type="ECO:0000313" key="1">
    <source>
        <dbReference type="EMBL" id="ETW34998.1"/>
    </source>
</evidence>
<dbReference type="OrthoDB" id="375359at2759"/>
<dbReference type="AlphaFoldDB" id="A0A024W361"/>
<dbReference type="eggNOG" id="ENOG502TMW5">
    <property type="taxonomic scope" value="Eukaryota"/>
</dbReference>
<name>A0A024W361_PLAFA</name>
<reference evidence="1 2" key="2">
    <citation type="submission" date="2013-02" db="EMBL/GenBank/DDBJ databases">
        <title>The Genome Sequence of Plasmodium falciparum Tanzania (2000708).</title>
        <authorList>
            <consortium name="The Broad Institute Genome Sequencing Platform"/>
            <consortium name="The Broad Institute Genome Sequencing Center for Infectious Disease"/>
            <person name="Neafsey D."/>
            <person name="Cheeseman I."/>
            <person name="Volkman S."/>
            <person name="Adams J."/>
            <person name="Walker B."/>
            <person name="Young S.K."/>
            <person name="Zeng Q."/>
            <person name="Gargeya S."/>
            <person name="Fitzgerald M."/>
            <person name="Haas B."/>
            <person name="Abouelleil A."/>
            <person name="Alvarado L."/>
            <person name="Arachchi H.M."/>
            <person name="Berlin A.M."/>
            <person name="Chapman S.B."/>
            <person name="Dewar J."/>
            <person name="Goldberg J."/>
            <person name="Griggs A."/>
            <person name="Gujja S."/>
            <person name="Hansen M."/>
            <person name="Howarth C."/>
            <person name="Imamovic A."/>
            <person name="Larimer J."/>
            <person name="McCowan C."/>
            <person name="Murphy C."/>
            <person name="Neiman D."/>
            <person name="Pearson M."/>
            <person name="Priest M."/>
            <person name="Roberts A."/>
            <person name="Saif S."/>
            <person name="Shea T."/>
            <person name="Sisk P."/>
            <person name="Sykes S."/>
            <person name="Wortman J."/>
            <person name="Nusbaum C."/>
            <person name="Birren B."/>
        </authorList>
    </citation>
    <scope>NUCLEOTIDE SEQUENCE [LARGE SCALE GENOMIC DNA]</scope>
    <source>
        <strain evidence="2">Tanzania (2000708)</strain>
    </source>
</reference>
<accession>A0A024W361</accession>